<dbReference type="Proteomes" id="UP000006671">
    <property type="component" value="Unassembled WGS sequence"/>
</dbReference>
<evidence type="ECO:0000313" key="1">
    <source>
        <dbReference type="EMBL" id="EFC41669.1"/>
    </source>
</evidence>
<dbReference type="GeneID" id="8855052"/>
<dbReference type="InParanoid" id="D2VNJ6"/>
<dbReference type="VEuPathDB" id="AmoebaDB:NAEGRDRAFT_70524"/>
<dbReference type="KEGG" id="ngr:NAEGRDRAFT_70524"/>
<dbReference type="AlphaFoldDB" id="D2VNJ6"/>
<protein>
    <submittedName>
        <fullName evidence="1">Predicted protein</fullName>
    </submittedName>
</protein>
<dbReference type="EMBL" id="GG738884">
    <property type="protein sequence ID" value="EFC41669.1"/>
    <property type="molecule type" value="Genomic_DNA"/>
</dbReference>
<sequence>MQDLSILIPPELWRTVYSFLNTPYRPHFERVNLLFRSLCLEEERREINEIFQLHNRYLLKPLCEAPVAEEKIRKIEEMIQRKIPFHLREFIKVSDGRIKTIRRREMPSVINMSPHWSNCLYSFDNWCFSGRFLTISTFHKQKTEFRIDLENGKVETCSNSCREGISVKEWLKMSFDCSRTINPFNIDKLCHESNRNDLKSILRHCGYLFEILPENLRKDRELVKSALVSSNLPFRLTSKEIADDTELVRWYFENGNTKFQYLSDKFRQDKNLILKYSKEWEDAHESLYTDTEILLHYLKTSRQRIVPELKTLSEDLIIEATKYGKEVNIDNCFSNELVLKMLEYTTPKERSLLGKNLKNHEKSLDERVLKRLFEVNPIFVCLNFENENFKLTKEQLLLDLTELGENFKNLPYQWRMDREVARAATQKQFYNYIYLDNELANDIEFLAPILENAKIPLSLPQQYFNQLLRVINKDEEILRKILTNNPSLLAHTPNLDEEFVNSLDFKYCSGRFIEILQRTSFEQYCEHYKQNYDY</sequence>
<reference evidence="1 2" key="1">
    <citation type="journal article" date="2010" name="Cell">
        <title>The genome of Naegleria gruberi illuminates early eukaryotic versatility.</title>
        <authorList>
            <person name="Fritz-Laylin L.K."/>
            <person name="Prochnik S.E."/>
            <person name="Ginger M.L."/>
            <person name="Dacks J.B."/>
            <person name="Carpenter M.L."/>
            <person name="Field M.C."/>
            <person name="Kuo A."/>
            <person name="Paredez A."/>
            <person name="Chapman J."/>
            <person name="Pham J."/>
            <person name="Shu S."/>
            <person name="Neupane R."/>
            <person name="Cipriano M."/>
            <person name="Mancuso J."/>
            <person name="Tu H."/>
            <person name="Salamov A."/>
            <person name="Lindquist E."/>
            <person name="Shapiro H."/>
            <person name="Lucas S."/>
            <person name="Grigoriev I.V."/>
            <person name="Cande W.Z."/>
            <person name="Fulton C."/>
            <person name="Rokhsar D.S."/>
            <person name="Dawson S.C."/>
        </authorList>
    </citation>
    <scope>NUCLEOTIDE SEQUENCE [LARGE SCALE GENOMIC DNA]</scope>
    <source>
        <strain evidence="1 2">NEG-M</strain>
    </source>
</reference>
<name>D2VNJ6_NAEGR</name>
<accession>D2VNJ6</accession>
<keyword evidence="2" id="KW-1185">Reference proteome</keyword>
<organism evidence="2">
    <name type="scientific">Naegleria gruberi</name>
    <name type="common">Amoeba</name>
    <dbReference type="NCBI Taxonomy" id="5762"/>
    <lineage>
        <taxon>Eukaryota</taxon>
        <taxon>Discoba</taxon>
        <taxon>Heterolobosea</taxon>
        <taxon>Tetramitia</taxon>
        <taxon>Eutetramitia</taxon>
        <taxon>Vahlkampfiidae</taxon>
        <taxon>Naegleria</taxon>
    </lineage>
</organism>
<dbReference type="RefSeq" id="XP_002674413.1">
    <property type="nucleotide sequence ID" value="XM_002674367.1"/>
</dbReference>
<proteinExistence type="predicted"/>
<evidence type="ECO:0000313" key="2">
    <source>
        <dbReference type="Proteomes" id="UP000006671"/>
    </source>
</evidence>
<gene>
    <name evidence="1" type="ORF">NAEGRDRAFT_70524</name>
</gene>